<name>A0ABW5M4U9_9BACT</name>
<gene>
    <name evidence="3" type="ORF">ACFSUS_11335</name>
</gene>
<protein>
    <submittedName>
        <fullName evidence="3">Tetratricopeptide repeat protein</fullName>
    </submittedName>
</protein>
<dbReference type="SUPFAM" id="SSF81901">
    <property type="entry name" value="HCP-like"/>
    <property type="match status" value="1"/>
</dbReference>
<evidence type="ECO:0000256" key="1">
    <source>
        <dbReference type="PROSITE-ProRule" id="PRU00339"/>
    </source>
</evidence>
<accession>A0ABW5M4U9</accession>
<feature type="chain" id="PRO_5047109322" evidence="2">
    <location>
        <begin position="18"/>
        <end position="269"/>
    </location>
</feature>
<dbReference type="EMBL" id="JBHULN010000006">
    <property type="protein sequence ID" value="MFD2571228.1"/>
    <property type="molecule type" value="Genomic_DNA"/>
</dbReference>
<reference evidence="4" key="1">
    <citation type="journal article" date="2019" name="Int. J. Syst. Evol. Microbiol.">
        <title>The Global Catalogue of Microorganisms (GCM) 10K type strain sequencing project: providing services to taxonomists for standard genome sequencing and annotation.</title>
        <authorList>
            <consortium name="The Broad Institute Genomics Platform"/>
            <consortium name="The Broad Institute Genome Sequencing Center for Infectious Disease"/>
            <person name="Wu L."/>
            <person name="Ma J."/>
        </authorList>
    </citation>
    <scope>NUCLEOTIDE SEQUENCE [LARGE SCALE GENOMIC DNA]</scope>
    <source>
        <strain evidence="4">KCTC 42805</strain>
    </source>
</reference>
<proteinExistence type="predicted"/>
<dbReference type="SMART" id="SM00028">
    <property type="entry name" value="TPR"/>
    <property type="match status" value="4"/>
</dbReference>
<feature type="signal peptide" evidence="2">
    <location>
        <begin position="1"/>
        <end position="17"/>
    </location>
</feature>
<dbReference type="InterPro" id="IPR019734">
    <property type="entry name" value="TPR_rpt"/>
</dbReference>
<comment type="caution">
    <text evidence="3">The sequence shown here is derived from an EMBL/GenBank/DDBJ whole genome shotgun (WGS) entry which is preliminary data.</text>
</comment>
<evidence type="ECO:0000313" key="4">
    <source>
        <dbReference type="Proteomes" id="UP001597469"/>
    </source>
</evidence>
<dbReference type="PROSITE" id="PS50005">
    <property type="entry name" value="TPR"/>
    <property type="match status" value="1"/>
</dbReference>
<dbReference type="Proteomes" id="UP001597469">
    <property type="component" value="Unassembled WGS sequence"/>
</dbReference>
<keyword evidence="4" id="KW-1185">Reference proteome</keyword>
<sequence length="269" mass="31262">MKRLVFLSLLCPLSALAQTGEQYLKAYESTLALNRKAPTMHFFAVKREQIRQDTMAASGPAYRFRGLDYVRRQEYEQAAYWFEKTANTFPKEHGAIGEFYMSFLHDYSRALQHLDAYDALTPNFDDLINNNRVSYIRGLTYRCLGDHDKAIEQFSISIDPLEAKHGAEWVNYRHFVSRAVSYIAPRQPEKALVDLDKAIKNFNRSALVQYYRGQALLQLNRTAEARTAFQDASFFYKALRYERTGNYQEDDFNPIVESEIEDALTKLKN</sequence>
<evidence type="ECO:0000256" key="2">
    <source>
        <dbReference type="SAM" id="SignalP"/>
    </source>
</evidence>
<feature type="repeat" description="TPR" evidence="1">
    <location>
        <begin position="59"/>
        <end position="92"/>
    </location>
</feature>
<keyword evidence="1" id="KW-0802">TPR repeat</keyword>
<dbReference type="InterPro" id="IPR011990">
    <property type="entry name" value="TPR-like_helical_dom_sf"/>
</dbReference>
<keyword evidence="2" id="KW-0732">Signal</keyword>
<evidence type="ECO:0000313" key="3">
    <source>
        <dbReference type="EMBL" id="MFD2571228.1"/>
    </source>
</evidence>
<dbReference type="RefSeq" id="WP_381522588.1">
    <property type="nucleotide sequence ID" value="NZ_JBHULN010000006.1"/>
</dbReference>
<organism evidence="3 4">
    <name type="scientific">Spirosoma soli</name>
    <dbReference type="NCBI Taxonomy" id="1770529"/>
    <lineage>
        <taxon>Bacteria</taxon>
        <taxon>Pseudomonadati</taxon>
        <taxon>Bacteroidota</taxon>
        <taxon>Cytophagia</taxon>
        <taxon>Cytophagales</taxon>
        <taxon>Cytophagaceae</taxon>
        <taxon>Spirosoma</taxon>
    </lineage>
</organism>
<dbReference type="Gene3D" id="1.25.40.10">
    <property type="entry name" value="Tetratricopeptide repeat domain"/>
    <property type="match status" value="2"/>
</dbReference>